<accession>A0A8H6H813</accession>
<name>A0A8H6H813_9AGAR</name>
<dbReference type="SMART" id="SM00248">
    <property type="entry name" value="ANK"/>
    <property type="match status" value="5"/>
</dbReference>
<protein>
    <recommendedName>
        <fullName evidence="3">Nephrocystin 3-like N-terminal domain-containing protein</fullName>
    </recommendedName>
</protein>
<gene>
    <name evidence="4" type="ORF">DFP72DRAFT_1109602</name>
</gene>
<dbReference type="AlphaFoldDB" id="A0A8H6H813"/>
<dbReference type="EMBL" id="JACGCI010000200">
    <property type="protein sequence ID" value="KAF6742124.1"/>
    <property type="molecule type" value="Genomic_DNA"/>
</dbReference>
<dbReference type="Pfam" id="PF24883">
    <property type="entry name" value="NPHP3_N"/>
    <property type="match status" value="1"/>
</dbReference>
<evidence type="ECO:0000256" key="1">
    <source>
        <dbReference type="ARBA" id="ARBA00022737"/>
    </source>
</evidence>
<dbReference type="PANTHER" id="PTHR10039:SF15">
    <property type="entry name" value="NACHT DOMAIN-CONTAINING PROTEIN"/>
    <property type="match status" value="1"/>
</dbReference>
<dbReference type="InterPro" id="IPR002110">
    <property type="entry name" value="Ankyrin_rpt"/>
</dbReference>
<evidence type="ECO:0000313" key="5">
    <source>
        <dbReference type="Proteomes" id="UP000521943"/>
    </source>
</evidence>
<keyword evidence="2" id="KW-0040">ANK repeat</keyword>
<comment type="caution">
    <text evidence="4">The sequence shown here is derived from an EMBL/GenBank/DDBJ whole genome shotgun (WGS) entry which is preliminary data.</text>
</comment>
<dbReference type="PROSITE" id="PS50088">
    <property type="entry name" value="ANK_REPEAT"/>
    <property type="match status" value="1"/>
</dbReference>
<evidence type="ECO:0000313" key="4">
    <source>
        <dbReference type="EMBL" id="KAF6742124.1"/>
    </source>
</evidence>
<keyword evidence="5" id="KW-1185">Reference proteome</keyword>
<dbReference type="InterPro" id="IPR027417">
    <property type="entry name" value="P-loop_NTPase"/>
</dbReference>
<evidence type="ECO:0000256" key="2">
    <source>
        <dbReference type="PROSITE-ProRule" id="PRU00023"/>
    </source>
</evidence>
<organism evidence="4 5">
    <name type="scientific">Ephemerocybe angulata</name>
    <dbReference type="NCBI Taxonomy" id="980116"/>
    <lineage>
        <taxon>Eukaryota</taxon>
        <taxon>Fungi</taxon>
        <taxon>Dikarya</taxon>
        <taxon>Basidiomycota</taxon>
        <taxon>Agaricomycotina</taxon>
        <taxon>Agaricomycetes</taxon>
        <taxon>Agaricomycetidae</taxon>
        <taxon>Agaricales</taxon>
        <taxon>Agaricineae</taxon>
        <taxon>Psathyrellaceae</taxon>
        <taxon>Ephemerocybe</taxon>
    </lineage>
</organism>
<evidence type="ECO:0000259" key="3">
    <source>
        <dbReference type="Pfam" id="PF24883"/>
    </source>
</evidence>
<sequence length="933" mass="104611">MFAAGSGKTILASISIEHLEDTFSGRGDVAILYAFLRYTEKPTLLQIISGILSQLVNTHVIAFKRLLPTYQRAKKHRDELSCSEAVQALKDIVSLFSETYVVIDGLDEVDDTTKDGLLRALTSLQAHILVTCRPLELFMHRHTPKALHIPVQAQTRDIEIYVRERIRESTKLAAILKANPSVAESFTRLIKEKSRGMFLLARLQMELVLERCTTVGSLLKALESLPSGVNDMYQVTMDRINSQSEEDASIANRTFIWLLHARIPLSPEDVQHALTFSYQDLVFHEESLISIPMLLSICCGLVTVEVEEETGKNVVRFIHYSTQEFMNTLPFIGFPHPHSLLAVTSVACMEPSLATFVSTLDSRLKRRPASPSNHPALGMPLLKYALHHWGRHAKKCDSQGISIPFIQSFLSKHDTYVVMRYEYWSPQQPFEGCGGLALAVMHDLVNLISSGTLSYTPTHGTETPFHIASKLGRIAALRALLRNYSGVHVRDEDGCTPLHFVYDVEVAQTLLDLSPTDLWRAFPSEVIDINAQDEEGMTAFFRVCIGYNADYNHWTSYSVWHPNGASWKLLRLLASIPNIDPNLPTQRQETAFSNLLCKHEIHQERRDSERIARFLTSTFPNLTVDNYSLTKETPFMRACKSFMHSLVAWFLSRNCSSDPDFLCQEDEKGLTALEQMVDWGWLPLDDNDEESQDGPLEAQDEEKQGGLFDLPEVRFSNDNARALEVMDMLTSHGGIVRVSSRPSTQGSLPIYHLGTSGSEECLFPAVCLNDSPIRRYEDGRTALMLLANFPLAVKYTTSRIGDKEGQINTQDDDGRSALMYACFGQDTDKAELSVKVLVSCPAIDIYLRDRDGMSALDYAVYSKNFKALQALLAHPSWDSPALRKALIIATQNQNIVPEGLLGLGLAANAASSQHSSERHRWRIRPSVESNSSW</sequence>
<dbReference type="PANTHER" id="PTHR10039">
    <property type="entry name" value="AMELOGENIN"/>
    <property type="match status" value="1"/>
</dbReference>
<dbReference type="Pfam" id="PF12796">
    <property type="entry name" value="Ank_2"/>
    <property type="match status" value="1"/>
</dbReference>
<dbReference type="Gene3D" id="1.25.40.20">
    <property type="entry name" value="Ankyrin repeat-containing domain"/>
    <property type="match status" value="2"/>
</dbReference>
<dbReference type="SUPFAM" id="SSF52540">
    <property type="entry name" value="P-loop containing nucleoside triphosphate hydrolases"/>
    <property type="match status" value="1"/>
</dbReference>
<proteinExistence type="predicted"/>
<feature type="domain" description="Nephrocystin 3-like N-terminal" evidence="3">
    <location>
        <begin position="4"/>
        <end position="133"/>
    </location>
</feature>
<dbReference type="InterPro" id="IPR036770">
    <property type="entry name" value="Ankyrin_rpt-contain_sf"/>
</dbReference>
<keyword evidence="1" id="KW-0677">Repeat</keyword>
<dbReference type="SUPFAM" id="SSF48403">
    <property type="entry name" value="Ankyrin repeat"/>
    <property type="match status" value="1"/>
</dbReference>
<dbReference type="InterPro" id="IPR056884">
    <property type="entry name" value="NPHP3-like_N"/>
</dbReference>
<dbReference type="Gene3D" id="3.40.50.300">
    <property type="entry name" value="P-loop containing nucleotide triphosphate hydrolases"/>
    <property type="match status" value="1"/>
</dbReference>
<dbReference type="OrthoDB" id="448455at2759"/>
<reference evidence="4 5" key="1">
    <citation type="submission" date="2020-07" db="EMBL/GenBank/DDBJ databases">
        <title>Comparative genomics of pyrophilous fungi reveals a link between fire events and developmental genes.</title>
        <authorList>
            <consortium name="DOE Joint Genome Institute"/>
            <person name="Steindorff A.S."/>
            <person name="Carver A."/>
            <person name="Calhoun S."/>
            <person name="Stillman K."/>
            <person name="Liu H."/>
            <person name="Lipzen A."/>
            <person name="Pangilinan J."/>
            <person name="Labutti K."/>
            <person name="Bruns T.D."/>
            <person name="Grigoriev I.V."/>
        </authorList>
    </citation>
    <scope>NUCLEOTIDE SEQUENCE [LARGE SCALE GENOMIC DNA]</scope>
    <source>
        <strain evidence="4 5">CBS 144469</strain>
    </source>
</reference>
<feature type="repeat" description="ANK" evidence="2">
    <location>
        <begin position="460"/>
        <end position="492"/>
    </location>
</feature>
<dbReference type="Proteomes" id="UP000521943">
    <property type="component" value="Unassembled WGS sequence"/>
</dbReference>